<dbReference type="GO" id="GO:0005516">
    <property type="term" value="F:calmodulin binding"/>
    <property type="evidence" value="ECO:0007669"/>
    <property type="project" value="UniProtKB-KW"/>
</dbReference>
<name>A0ABD3TDL1_9LAMI</name>
<keyword evidence="5" id="KW-1185">Reference proteome</keyword>
<dbReference type="PANTHER" id="PTHR32295:SF15">
    <property type="entry name" value="PROTEIN IQ-DOMAIN 33"/>
    <property type="match status" value="1"/>
</dbReference>
<evidence type="ECO:0000256" key="2">
    <source>
        <dbReference type="ARBA" id="ARBA00024341"/>
    </source>
</evidence>
<dbReference type="EMBL" id="JBJXBP010000004">
    <property type="protein sequence ID" value="KAL3835085.1"/>
    <property type="molecule type" value="Genomic_DNA"/>
</dbReference>
<comment type="caution">
    <text evidence="4">The sequence shown here is derived from an EMBL/GenBank/DDBJ whole genome shotgun (WGS) entry which is preliminary data.</text>
</comment>
<dbReference type="PROSITE" id="PS50096">
    <property type="entry name" value="IQ"/>
    <property type="match status" value="1"/>
</dbReference>
<evidence type="ECO:0008006" key="6">
    <source>
        <dbReference type="Google" id="ProtNLM"/>
    </source>
</evidence>
<evidence type="ECO:0000313" key="4">
    <source>
        <dbReference type="EMBL" id="KAL3835085.1"/>
    </source>
</evidence>
<keyword evidence="1" id="KW-0112">Calmodulin-binding</keyword>
<feature type="compositionally biased region" description="Basic and acidic residues" evidence="3">
    <location>
        <begin position="102"/>
        <end position="118"/>
    </location>
</feature>
<proteinExistence type="inferred from homology"/>
<accession>A0ABD3TDL1</accession>
<feature type="region of interest" description="Disordered" evidence="3">
    <location>
        <begin position="83"/>
        <end position="118"/>
    </location>
</feature>
<dbReference type="Proteomes" id="UP001634393">
    <property type="component" value="Unassembled WGS sequence"/>
</dbReference>
<dbReference type="AlphaFoldDB" id="A0ABD3TDL1"/>
<gene>
    <name evidence="4" type="ORF">ACJIZ3_009821</name>
</gene>
<dbReference type="PANTHER" id="PTHR32295">
    <property type="entry name" value="IQ-DOMAIN 5-RELATED"/>
    <property type="match status" value="1"/>
</dbReference>
<sequence length="368" mass="41513">MGITGELVRNVFSKRLSIQRHENRGKRNSAERKKWSISVRSYLCGDENNNSSFAADEDSVSVNLANPNSSFRSNMATNYSTCTNAEDQEDSASEATVNQPALHEEDNNSKDHDEIYRRNQKDNSTCKLFKQEDAAVIIQTAFRSFQARRATTTASDEKAKREDEILSIGGTSIEVQTGENSSDIFSLSFDVCHSTRNRARPQVLKLQNDWDDSTVSSTKSKMRIQNRLEAATRRERALAYAFSQQLRICSKKKQSSCDETNMGWNWLERWMAARQPENDESMMEDEIVVDNYNNEKPVLVAKKRLMDAGAGAGLIEEKESCGSNEVSSSQFEVNINNIINVPIRPSIPRTKNKLTRNLSKQNSSASTH</sequence>
<reference evidence="4 5" key="1">
    <citation type="submission" date="2024-12" db="EMBL/GenBank/DDBJ databases">
        <title>The unique morphological basis and parallel evolutionary history of personate flowers in Penstemon.</title>
        <authorList>
            <person name="Depatie T.H."/>
            <person name="Wessinger C.A."/>
        </authorList>
    </citation>
    <scope>NUCLEOTIDE SEQUENCE [LARGE SCALE GENOMIC DNA]</scope>
    <source>
        <strain evidence="4">WTNN_2</strain>
        <tissue evidence="4">Leaf</tissue>
    </source>
</reference>
<evidence type="ECO:0000256" key="1">
    <source>
        <dbReference type="ARBA" id="ARBA00022860"/>
    </source>
</evidence>
<evidence type="ECO:0000313" key="5">
    <source>
        <dbReference type="Proteomes" id="UP001634393"/>
    </source>
</evidence>
<protein>
    <recommendedName>
        <fullName evidence="6">Protein IQ-DOMAIN 1</fullName>
    </recommendedName>
</protein>
<organism evidence="4 5">
    <name type="scientific">Penstemon smallii</name>
    <dbReference type="NCBI Taxonomy" id="265156"/>
    <lineage>
        <taxon>Eukaryota</taxon>
        <taxon>Viridiplantae</taxon>
        <taxon>Streptophyta</taxon>
        <taxon>Embryophyta</taxon>
        <taxon>Tracheophyta</taxon>
        <taxon>Spermatophyta</taxon>
        <taxon>Magnoliopsida</taxon>
        <taxon>eudicotyledons</taxon>
        <taxon>Gunneridae</taxon>
        <taxon>Pentapetalae</taxon>
        <taxon>asterids</taxon>
        <taxon>lamiids</taxon>
        <taxon>Lamiales</taxon>
        <taxon>Plantaginaceae</taxon>
        <taxon>Cheloneae</taxon>
        <taxon>Penstemon</taxon>
    </lineage>
</organism>
<evidence type="ECO:0000256" key="3">
    <source>
        <dbReference type="SAM" id="MobiDB-lite"/>
    </source>
</evidence>
<comment type="similarity">
    <text evidence="2">Belongs to the IQD family.</text>
</comment>